<dbReference type="EMBL" id="JBHTCO010000017">
    <property type="protein sequence ID" value="MFC7394011.1"/>
    <property type="molecule type" value="Genomic_DNA"/>
</dbReference>
<dbReference type="Proteomes" id="UP001596505">
    <property type="component" value="Unassembled WGS sequence"/>
</dbReference>
<evidence type="ECO:0000313" key="1">
    <source>
        <dbReference type="EMBL" id="MFC7394011.1"/>
    </source>
</evidence>
<name>A0ABW2Q0A3_9BACL</name>
<dbReference type="RefSeq" id="WP_380966919.1">
    <property type="nucleotide sequence ID" value="NZ_JBHTCO010000017.1"/>
</dbReference>
<comment type="caution">
    <text evidence="1">The sequence shown here is derived from an EMBL/GenBank/DDBJ whole genome shotgun (WGS) entry which is preliminary data.</text>
</comment>
<dbReference type="GO" id="GO:0016787">
    <property type="term" value="F:hydrolase activity"/>
    <property type="evidence" value="ECO:0007669"/>
    <property type="project" value="UniProtKB-KW"/>
</dbReference>
<keyword evidence="1" id="KW-0347">Helicase</keyword>
<evidence type="ECO:0000313" key="2">
    <source>
        <dbReference type="Proteomes" id="UP001596505"/>
    </source>
</evidence>
<dbReference type="CDD" id="cd18785">
    <property type="entry name" value="SF2_C"/>
    <property type="match status" value="1"/>
</dbReference>
<dbReference type="EC" id="3.6.4.-" evidence="1"/>
<accession>A0ABW2Q0A3</accession>
<keyword evidence="2" id="KW-1185">Reference proteome</keyword>
<reference evidence="2" key="1">
    <citation type="journal article" date="2019" name="Int. J. Syst. Evol. Microbiol.">
        <title>The Global Catalogue of Microorganisms (GCM) 10K type strain sequencing project: providing services to taxonomists for standard genome sequencing and annotation.</title>
        <authorList>
            <consortium name="The Broad Institute Genomics Platform"/>
            <consortium name="The Broad Institute Genome Sequencing Center for Infectious Disease"/>
            <person name="Wu L."/>
            <person name="Ma J."/>
        </authorList>
    </citation>
    <scope>NUCLEOTIDE SEQUENCE [LARGE SCALE GENOMIC DNA]</scope>
    <source>
        <strain evidence="2">CGMCC 1.16305</strain>
    </source>
</reference>
<dbReference type="Gene3D" id="3.40.50.300">
    <property type="entry name" value="P-loop containing nucleotide triphosphate hydrolases"/>
    <property type="match status" value="1"/>
</dbReference>
<sequence>MDEKRNELIFDDVLKSLDKGRSPIIITERIAHIEKLKCKFQGFVKNLIVLTGGMTAKQERNELNKLKTIPNDQERLLIATGKYIGEGFDDSRLDTLFLTLPISWKGILSQYVGRLHRLNDNKQVVQVYDYVDHREPILQKMYEKRLKGYRSLGYKLLTETTNENEQLRLF</sequence>
<keyword evidence="1" id="KW-0547">Nucleotide-binding</keyword>
<proteinExistence type="predicted"/>
<protein>
    <submittedName>
        <fullName evidence="1">DEAD/DEAH box helicase</fullName>
        <ecNumber evidence="1">3.6.4.-</ecNumber>
    </submittedName>
</protein>
<keyword evidence="1" id="KW-0067">ATP-binding</keyword>
<gene>
    <name evidence="1" type="ORF">ACFQRG_13705</name>
</gene>
<keyword evidence="1" id="KW-0378">Hydrolase</keyword>
<organism evidence="1 2">
    <name type="scientific">Scopulibacillus cellulosilyticus</name>
    <dbReference type="NCBI Taxonomy" id="2665665"/>
    <lineage>
        <taxon>Bacteria</taxon>
        <taxon>Bacillati</taxon>
        <taxon>Bacillota</taxon>
        <taxon>Bacilli</taxon>
        <taxon>Bacillales</taxon>
        <taxon>Sporolactobacillaceae</taxon>
        <taxon>Scopulibacillus</taxon>
    </lineage>
</organism>
<dbReference type="SUPFAM" id="SSF52540">
    <property type="entry name" value="P-loop containing nucleoside triphosphate hydrolases"/>
    <property type="match status" value="1"/>
</dbReference>
<dbReference type="InterPro" id="IPR027417">
    <property type="entry name" value="P-loop_NTPase"/>
</dbReference>
<dbReference type="GO" id="GO:0004386">
    <property type="term" value="F:helicase activity"/>
    <property type="evidence" value="ECO:0007669"/>
    <property type="project" value="UniProtKB-KW"/>
</dbReference>